<reference evidence="3 4" key="1">
    <citation type="submission" date="2020-08" db="EMBL/GenBank/DDBJ databases">
        <title>Sequencing the genomes of 1000 actinobacteria strains.</title>
        <authorList>
            <person name="Klenk H.-P."/>
        </authorList>
    </citation>
    <scope>NUCLEOTIDE SEQUENCE [LARGE SCALE GENOMIC DNA]</scope>
    <source>
        <strain evidence="3 4">DSM 45518</strain>
    </source>
</reference>
<sequence length="191" mass="19898">MRGLRWIGALLAVPLMAACTEPWRAPGALMPSASPATSVPVPPTVVPGQAVAVEAVSACSVIGLLVTAERGEAAMGYREMVLTVRNCGSKPYVVKGRPEIVVLDEDGRPLRIDVVPSVHWTAAPGEKVLKPGTSAISVLSWRNTVTDVGGGSDTGESLAVAVSAGRTRQFVSLPSSLDLGNTRRLEAGAWF</sequence>
<evidence type="ECO:0000313" key="4">
    <source>
        <dbReference type="Proteomes" id="UP000542742"/>
    </source>
</evidence>
<comment type="caution">
    <text evidence="3">The sequence shown here is derived from an EMBL/GenBank/DDBJ whole genome shotgun (WGS) entry which is preliminary data.</text>
</comment>
<gene>
    <name evidence="3" type="ORF">BKA14_000762</name>
</gene>
<dbReference type="InterPro" id="IPR025326">
    <property type="entry name" value="DUF4232"/>
</dbReference>
<name>A0A7W7CL85_9ACTN</name>
<keyword evidence="4" id="KW-1185">Reference proteome</keyword>
<dbReference type="AlphaFoldDB" id="A0A7W7CL85"/>
<protein>
    <recommendedName>
        <fullName evidence="2">DUF4232 domain-containing protein</fullName>
    </recommendedName>
</protein>
<dbReference type="Proteomes" id="UP000542742">
    <property type="component" value="Unassembled WGS sequence"/>
</dbReference>
<keyword evidence="1" id="KW-0732">Signal</keyword>
<dbReference type="Pfam" id="PF14016">
    <property type="entry name" value="DUF4232"/>
    <property type="match status" value="1"/>
</dbReference>
<feature type="domain" description="DUF4232" evidence="2">
    <location>
        <begin position="59"/>
        <end position="190"/>
    </location>
</feature>
<feature type="signal peptide" evidence="1">
    <location>
        <begin position="1"/>
        <end position="17"/>
    </location>
</feature>
<evidence type="ECO:0000256" key="1">
    <source>
        <dbReference type="SAM" id="SignalP"/>
    </source>
</evidence>
<organism evidence="3 4">
    <name type="scientific">Paractinoplanes abujensis</name>
    <dbReference type="NCBI Taxonomy" id="882441"/>
    <lineage>
        <taxon>Bacteria</taxon>
        <taxon>Bacillati</taxon>
        <taxon>Actinomycetota</taxon>
        <taxon>Actinomycetes</taxon>
        <taxon>Micromonosporales</taxon>
        <taxon>Micromonosporaceae</taxon>
        <taxon>Paractinoplanes</taxon>
    </lineage>
</organism>
<dbReference type="EMBL" id="JACHMF010000001">
    <property type="protein sequence ID" value="MBB4690614.1"/>
    <property type="molecule type" value="Genomic_DNA"/>
</dbReference>
<dbReference type="PROSITE" id="PS51257">
    <property type="entry name" value="PROKAR_LIPOPROTEIN"/>
    <property type="match status" value="1"/>
</dbReference>
<dbReference type="RefSeq" id="WP_184949551.1">
    <property type="nucleotide sequence ID" value="NZ_BOMC01000015.1"/>
</dbReference>
<feature type="chain" id="PRO_5038973932" description="DUF4232 domain-containing protein" evidence="1">
    <location>
        <begin position="18"/>
        <end position="191"/>
    </location>
</feature>
<proteinExistence type="predicted"/>
<evidence type="ECO:0000313" key="3">
    <source>
        <dbReference type="EMBL" id="MBB4690614.1"/>
    </source>
</evidence>
<accession>A0A7W7CL85</accession>
<evidence type="ECO:0000259" key="2">
    <source>
        <dbReference type="Pfam" id="PF14016"/>
    </source>
</evidence>